<evidence type="ECO:0000313" key="5">
    <source>
        <dbReference type="RefSeq" id="XP_020856710.1"/>
    </source>
</evidence>
<feature type="transmembrane region" description="Helical" evidence="2">
    <location>
        <begin position="257"/>
        <end position="279"/>
    </location>
</feature>
<keyword evidence="4" id="KW-1185">Reference proteome</keyword>
<dbReference type="PROSITE" id="PS50835">
    <property type="entry name" value="IG_LIKE"/>
    <property type="match status" value="1"/>
</dbReference>
<dbReference type="SUPFAM" id="SSF54452">
    <property type="entry name" value="MHC antigen-recognition domain"/>
    <property type="match status" value="1"/>
</dbReference>
<dbReference type="GO" id="GO:0009897">
    <property type="term" value="C:external side of plasma membrane"/>
    <property type="evidence" value="ECO:0007669"/>
    <property type="project" value="TreeGrafter"/>
</dbReference>
<dbReference type="Proteomes" id="UP000515140">
    <property type="component" value="Unplaced"/>
</dbReference>
<sequence length="292" mass="33217">MVSFIDDIQLCSYHKLSHIQVKMAWISNVLSANFSEQMQRLLMNHEEDFHRLICYLEQNDTKSEKSHTLQLFAGCELEDDIQMDSHVHLAWDGEDLFRRDEQQGYWIFLKPMGYILKTAVESAFWDSVRKHYMQEYCFDIMRKILRHSGIKENVPPEVTVSRHDALDGTITLSCTATGFYPNSILLGWEKGHEHAIWGKKSSSGTLPNADGTFYLQITLELLPEDPGIGYTCVVEHRELKTPAVYPAPGKPTKEKPWAMALAIVTVVILGVSCALAFITRKEKKTALARGPA</sequence>
<evidence type="ECO:0000256" key="2">
    <source>
        <dbReference type="SAM" id="Phobius"/>
    </source>
</evidence>
<dbReference type="SMART" id="SM00407">
    <property type="entry name" value="IGc1"/>
    <property type="match status" value="1"/>
</dbReference>
<dbReference type="InterPro" id="IPR007110">
    <property type="entry name" value="Ig-like_dom"/>
</dbReference>
<dbReference type="PANTHER" id="PTHR16675:SF67">
    <property type="entry name" value="IG-LIKE DOMAIN-CONTAINING PROTEIN"/>
    <property type="match status" value="1"/>
</dbReference>
<dbReference type="AlphaFoldDB" id="A0A6P5LEC2"/>
<dbReference type="InterPro" id="IPR003006">
    <property type="entry name" value="Ig/MHC_CS"/>
</dbReference>
<dbReference type="InterPro" id="IPR037055">
    <property type="entry name" value="MHC_I-like_Ag-recog_sf"/>
</dbReference>
<dbReference type="GO" id="GO:0006955">
    <property type="term" value="P:immune response"/>
    <property type="evidence" value="ECO:0007669"/>
    <property type="project" value="TreeGrafter"/>
</dbReference>
<dbReference type="InterPro" id="IPR003597">
    <property type="entry name" value="Ig_C1-set"/>
</dbReference>
<feature type="domain" description="Ig-like" evidence="3">
    <location>
        <begin position="156"/>
        <end position="236"/>
    </location>
</feature>
<proteinExistence type="predicted"/>
<name>A0A6P5LEC2_PHACI</name>
<dbReference type="InterPro" id="IPR036179">
    <property type="entry name" value="Ig-like_dom_sf"/>
</dbReference>
<reference evidence="5" key="1">
    <citation type="submission" date="2025-08" db="UniProtKB">
        <authorList>
            <consortium name="RefSeq"/>
        </authorList>
    </citation>
    <scope>IDENTIFICATION</scope>
    <source>
        <tissue evidence="5">Spleen</tissue>
    </source>
</reference>
<dbReference type="GO" id="GO:0005615">
    <property type="term" value="C:extracellular space"/>
    <property type="evidence" value="ECO:0007669"/>
    <property type="project" value="TreeGrafter"/>
</dbReference>
<dbReference type="InterPro" id="IPR013783">
    <property type="entry name" value="Ig-like_fold"/>
</dbReference>
<dbReference type="FunFam" id="2.60.40.10:FF:002056">
    <property type="entry name" value="MHC class I antigen"/>
    <property type="match status" value="1"/>
</dbReference>
<organism evidence="4 5">
    <name type="scientific">Phascolarctos cinereus</name>
    <name type="common">Koala</name>
    <dbReference type="NCBI Taxonomy" id="38626"/>
    <lineage>
        <taxon>Eukaryota</taxon>
        <taxon>Metazoa</taxon>
        <taxon>Chordata</taxon>
        <taxon>Craniata</taxon>
        <taxon>Vertebrata</taxon>
        <taxon>Euteleostomi</taxon>
        <taxon>Mammalia</taxon>
        <taxon>Metatheria</taxon>
        <taxon>Diprotodontia</taxon>
        <taxon>Phascolarctidae</taxon>
        <taxon>Phascolarctos</taxon>
    </lineage>
</organism>
<dbReference type="GeneID" id="110218376"/>
<protein>
    <submittedName>
        <fullName evidence="5">Major histocompatibility complex class I-related gene protein-like</fullName>
    </submittedName>
</protein>
<dbReference type="SUPFAM" id="SSF48726">
    <property type="entry name" value="Immunoglobulin"/>
    <property type="match status" value="1"/>
</dbReference>
<dbReference type="InterPro" id="IPR011161">
    <property type="entry name" value="MHC_I-like_Ag-recog"/>
</dbReference>
<dbReference type="Pfam" id="PF00129">
    <property type="entry name" value="MHC_I"/>
    <property type="match status" value="1"/>
</dbReference>
<evidence type="ECO:0000256" key="1">
    <source>
        <dbReference type="ARBA" id="ARBA00023180"/>
    </source>
</evidence>
<keyword evidence="2" id="KW-0472">Membrane</keyword>
<keyword evidence="1" id="KW-0325">Glycoprotein</keyword>
<accession>A0A6P5LEC2</accession>
<evidence type="ECO:0000259" key="3">
    <source>
        <dbReference type="PROSITE" id="PS50835"/>
    </source>
</evidence>
<keyword evidence="2" id="KW-1133">Transmembrane helix</keyword>
<keyword evidence="2" id="KW-0812">Transmembrane</keyword>
<gene>
    <name evidence="5" type="primary">LOC110218376</name>
</gene>
<dbReference type="PANTHER" id="PTHR16675">
    <property type="entry name" value="MHC CLASS I-RELATED"/>
    <property type="match status" value="1"/>
</dbReference>
<dbReference type="PROSITE" id="PS00290">
    <property type="entry name" value="IG_MHC"/>
    <property type="match status" value="1"/>
</dbReference>
<dbReference type="Gene3D" id="3.30.500.10">
    <property type="entry name" value="MHC class I-like antigen recognition-like"/>
    <property type="match status" value="1"/>
</dbReference>
<dbReference type="Pfam" id="PF07654">
    <property type="entry name" value="C1-set"/>
    <property type="match status" value="1"/>
</dbReference>
<evidence type="ECO:0000313" key="4">
    <source>
        <dbReference type="Proteomes" id="UP000515140"/>
    </source>
</evidence>
<dbReference type="InterPro" id="IPR050208">
    <property type="entry name" value="MHC_class-I_related"/>
</dbReference>
<dbReference type="Gene3D" id="2.60.40.10">
    <property type="entry name" value="Immunoglobulins"/>
    <property type="match status" value="1"/>
</dbReference>
<dbReference type="InParanoid" id="A0A6P5LEC2"/>
<dbReference type="KEGG" id="pcw:110218376"/>
<dbReference type="InterPro" id="IPR011162">
    <property type="entry name" value="MHC_I/II-like_Ag-recog"/>
</dbReference>
<dbReference type="RefSeq" id="XP_020856710.1">
    <property type="nucleotide sequence ID" value="XM_021001051.1"/>
</dbReference>